<sequence length="1147" mass="127805">MDNTPAPTPTPAPLKPLTPQEWESLIDDHQYGGSRRDRWTSLNYTGQSLYDLCLASILRKDLPLNLKLLITVFLEEHFTTFFTEPESSSETEQNLIRLLETLRSVINSPNDGVSITYSLKEQLITSSTSIFILFTIDSFNDSKTPNSILTYASQLEDLIEVLLTVVNRPNHGSDRQLRGAACECLRELERECPSLLSETAGHLWELCQSEKTHVAQSYVLMLANVVHGIVISKVNVSVFSNSIPLIPFNVPQSLIGGNLGREYAGLGSKELRRVMSFLLEWPQYLTPFGLFEFMSVIMPVAVALELQASLLKVQFSGLLNTSDMLLCHAYLGMYLQFPEAFSGHEDEVIRRVSLISRESQNVLVFRLLALHWLLGFMGLVMLKRKVSNEKLFATALRFYPSVFDPLALKALKLDLIVYCSILVDKSRLADANGEMVSNVGSSEGSVVKLFEDALESVSGFKWLPPWSTETSVAFRTFHKLLIGASSHSDTGSSTRVLVESTIFHATERMLVTMTLASRGLIPVMAAFINRLLRCHKHHFLGEQLLKTFDYHLLPKVKVDCQLGSYFPLFGKIAENDTVSPGGLLDLLGKYMSILIEKHGLDTGLRSWSQGSKVLVLCRTILMHHQSSRIFPTLSRLFAFTCLHYPDLEVRDNARIYLRMLLCVPGNKLRHLLSTGDQLPSSHSTPYFTVQSPRFSHDSKKSKDISSYIHLERVVPLLVKQSWSLSLASFNISGEKPYYMEVITDNNTPTWQPETPENNTEIPIVPALEGPNQSQEPLRVTDSKVSEIVEILRKHFSLIPDFRHTPGIKIGIACTLRFQSEPFNQVWGNNGSAEVDLLHPALYATVLKFTSSAPFGSIPPYRIPFLLGEPTKSVPSSKSQTDSLDIVPVSNGIVEEEEKESFNAHVLIELQPREPTPGLVDVSIEANAENGQIISGHLQSITVGIEDMFLKALIPDDIHAEEVPGYYVNLFNALWEACGSSSSTGRETFPLKGGKGATAVNGTRSVKFLEVSANSLIQAVEKNLSAFVVNVIGDALINIVKDGGIISDIIWNDDDASGSGLEVAAVDPYMTEGPLYLKYDEEEDDKGSNLHINKRNMGRFHILIFLPPTSHLLFQMEVGVNSTLVRIRTDHWPCLAYIDDYLEALFLA</sequence>
<evidence type="ECO:0008006" key="5">
    <source>
        <dbReference type="Google" id="ProtNLM"/>
    </source>
</evidence>
<organism evidence="3 4">
    <name type="scientific">Deinandra increscens subsp. villosa</name>
    <dbReference type="NCBI Taxonomy" id="3103831"/>
    <lineage>
        <taxon>Eukaryota</taxon>
        <taxon>Viridiplantae</taxon>
        <taxon>Streptophyta</taxon>
        <taxon>Embryophyta</taxon>
        <taxon>Tracheophyta</taxon>
        <taxon>Spermatophyta</taxon>
        <taxon>Magnoliopsida</taxon>
        <taxon>eudicotyledons</taxon>
        <taxon>Gunneridae</taxon>
        <taxon>Pentapetalae</taxon>
        <taxon>asterids</taxon>
        <taxon>campanulids</taxon>
        <taxon>Asterales</taxon>
        <taxon>Asteraceae</taxon>
        <taxon>Asteroideae</taxon>
        <taxon>Heliantheae alliance</taxon>
        <taxon>Madieae</taxon>
        <taxon>Madiinae</taxon>
        <taxon>Deinandra</taxon>
    </lineage>
</organism>
<protein>
    <recommendedName>
        <fullName evidence="5">AP-5 complex subunit beta-1</fullName>
    </recommendedName>
</protein>
<dbReference type="Proteomes" id="UP001408789">
    <property type="component" value="Unassembled WGS sequence"/>
</dbReference>
<dbReference type="GO" id="GO:0030119">
    <property type="term" value="C:AP-type membrane coat adaptor complex"/>
    <property type="evidence" value="ECO:0007669"/>
    <property type="project" value="TreeGrafter"/>
</dbReference>
<dbReference type="PANTHER" id="PTHR34033:SF1">
    <property type="entry name" value="AP-5 COMPLEX SUBUNIT BETA-1"/>
    <property type="match status" value="1"/>
</dbReference>
<dbReference type="EMBL" id="JBCNJP010000007">
    <property type="protein sequence ID" value="KAK9076264.1"/>
    <property type="molecule type" value="Genomic_DNA"/>
</dbReference>
<evidence type="ECO:0000259" key="2">
    <source>
        <dbReference type="Pfam" id="PF21590"/>
    </source>
</evidence>
<evidence type="ECO:0000313" key="3">
    <source>
        <dbReference type="EMBL" id="KAK9076264.1"/>
    </source>
</evidence>
<evidence type="ECO:0000259" key="1">
    <source>
        <dbReference type="Pfam" id="PF21588"/>
    </source>
</evidence>
<feature type="domain" description="AP5B1 middle" evidence="1">
    <location>
        <begin position="268"/>
        <end position="668"/>
    </location>
</feature>
<name>A0AAP0DJV3_9ASTR</name>
<dbReference type="Pfam" id="PF21588">
    <property type="entry name" value="AP5B1_middle"/>
    <property type="match status" value="1"/>
</dbReference>
<comment type="caution">
    <text evidence="3">The sequence shown here is derived from an EMBL/GenBank/DDBJ whole genome shotgun (WGS) entry which is preliminary data.</text>
</comment>
<dbReference type="SUPFAM" id="SSF48371">
    <property type="entry name" value="ARM repeat"/>
    <property type="match status" value="1"/>
</dbReference>
<feature type="domain" description="AP5B1 C-terminal" evidence="2">
    <location>
        <begin position="1092"/>
        <end position="1143"/>
    </location>
</feature>
<proteinExistence type="predicted"/>
<reference evidence="3 4" key="1">
    <citation type="submission" date="2024-04" db="EMBL/GenBank/DDBJ databases">
        <title>The reference genome of an endangered Asteraceae, Deinandra increscens subsp. villosa, native to the Central Coast of California.</title>
        <authorList>
            <person name="Guilliams M."/>
            <person name="Hasenstab-Lehman K."/>
            <person name="Meyer R."/>
            <person name="Mcevoy S."/>
        </authorList>
    </citation>
    <scope>NUCLEOTIDE SEQUENCE [LARGE SCALE GENOMIC DNA]</scope>
    <source>
        <tissue evidence="3">Leaf</tissue>
    </source>
</reference>
<dbReference type="PANTHER" id="PTHR34033">
    <property type="entry name" value="AP-5 COMPLEX SUBUNIT BETA-1"/>
    <property type="match status" value="1"/>
</dbReference>
<evidence type="ECO:0000313" key="4">
    <source>
        <dbReference type="Proteomes" id="UP001408789"/>
    </source>
</evidence>
<dbReference type="InterPro" id="IPR048981">
    <property type="entry name" value="AP5B1_C"/>
</dbReference>
<dbReference type="InterPro" id="IPR048979">
    <property type="entry name" value="AP5B1_middle"/>
</dbReference>
<dbReference type="Pfam" id="PF21590">
    <property type="entry name" value="AP5B1_C"/>
    <property type="match status" value="1"/>
</dbReference>
<keyword evidence="4" id="KW-1185">Reference proteome</keyword>
<accession>A0AAP0DJV3</accession>
<dbReference type="AlphaFoldDB" id="A0AAP0DJV3"/>
<dbReference type="InterPro" id="IPR038741">
    <property type="entry name" value="AP5B1"/>
</dbReference>
<gene>
    <name evidence="3" type="ORF">SSX86_004597</name>
</gene>
<dbReference type="InterPro" id="IPR016024">
    <property type="entry name" value="ARM-type_fold"/>
</dbReference>
<dbReference type="GO" id="GO:0016197">
    <property type="term" value="P:endosomal transport"/>
    <property type="evidence" value="ECO:0007669"/>
    <property type="project" value="InterPro"/>
</dbReference>